<dbReference type="AlphaFoldDB" id="A0A1X7JH21"/>
<protein>
    <submittedName>
        <fullName evidence="1">Uncharacterized protein</fullName>
    </submittedName>
</protein>
<reference evidence="1 2" key="1">
    <citation type="submission" date="2017-04" db="EMBL/GenBank/DDBJ databases">
        <authorList>
            <person name="Afonso C.L."/>
            <person name="Miller P.J."/>
            <person name="Scott M.A."/>
            <person name="Spackman E."/>
            <person name="Goraichik I."/>
            <person name="Dimitrov K.M."/>
            <person name="Suarez D.L."/>
            <person name="Swayne D.E."/>
        </authorList>
    </citation>
    <scope>NUCLEOTIDE SEQUENCE [LARGE SCALE GENOMIC DNA]</scope>
    <source>
        <strain evidence="1 2">11</strain>
    </source>
</reference>
<sequence>MELHIQEANMTKNADQSLQGNVVFRLEGYQFPYEISFFSKKGRDWDYSLHFTSESGDEEEFLKLDQRLTDDDDLFDALLDAALEQESEQ</sequence>
<name>A0A1X7JH21_9BACL</name>
<dbReference type="Proteomes" id="UP000193834">
    <property type="component" value="Unassembled WGS sequence"/>
</dbReference>
<keyword evidence="2" id="KW-1185">Reference proteome</keyword>
<proteinExistence type="predicted"/>
<evidence type="ECO:0000313" key="2">
    <source>
        <dbReference type="Proteomes" id="UP000193834"/>
    </source>
</evidence>
<dbReference type="RefSeq" id="WP_085493685.1">
    <property type="nucleotide sequence ID" value="NZ_FXAZ01000001.1"/>
</dbReference>
<dbReference type="EMBL" id="FXAZ01000001">
    <property type="protein sequence ID" value="SMG26972.1"/>
    <property type="molecule type" value="Genomic_DNA"/>
</dbReference>
<organism evidence="1 2">
    <name type="scientific">Paenibacillus aquistagni</name>
    <dbReference type="NCBI Taxonomy" id="1852522"/>
    <lineage>
        <taxon>Bacteria</taxon>
        <taxon>Bacillati</taxon>
        <taxon>Bacillota</taxon>
        <taxon>Bacilli</taxon>
        <taxon>Bacillales</taxon>
        <taxon>Paenibacillaceae</taxon>
        <taxon>Paenibacillus</taxon>
    </lineage>
</organism>
<evidence type="ECO:0000313" key="1">
    <source>
        <dbReference type="EMBL" id="SMG26972.1"/>
    </source>
</evidence>
<accession>A0A1X7JH21</accession>
<gene>
    <name evidence="1" type="ORF">SAMN06295960_1554</name>
</gene>
<dbReference type="OrthoDB" id="2665115at2"/>